<dbReference type="GO" id="GO:0005654">
    <property type="term" value="C:nucleoplasm"/>
    <property type="evidence" value="ECO:0007669"/>
    <property type="project" value="TreeGrafter"/>
</dbReference>
<keyword evidence="3" id="KW-0963">Cytoplasm</keyword>
<evidence type="ECO:0000256" key="5">
    <source>
        <dbReference type="ARBA" id="ARBA00023054"/>
    </source>
</evidence>
<dbReference type="GO" id="GO:0007009">
    <property type="term" value="P:plasma membrane organization"/>
    <property type="evidence" value="ECO:0007669"/>
    <property type="project" value="InterPro"/>
</dbReference>
<dbReference type="Pfam" id="PF08397">
    <property type="entry name" value="IMD"/>
    <property type="match status" value="1"/>
</dbReference>
<dbReference type="InterPro" id="IPR013606">
    <property type="entry name" value="I-BAR_dom"/>
</dbReference>
<keyword evidence="2 11" id="KW-0728">SH3 domain</keyword>
<dbReference type="STRING" id="137246.A0A401SCI0"/>
<comment type="caution">
    <text evidence="16">The sequence shown here is derived from an EMBL/GenBank/DDBJ whole genome shotgun (WGS) entry which is preliminary data.</text>
</comment>
<evidence type="ECO:0000313" key="16">
    <source>
        <dbReference type="EMBL" id="GCC28053.1"/>
    </source>
</evidence>
<dbReference type="GO" id="GO:0003779">
    <property type="term" value="F:actin binding"/>
    <property type="evidence" value="ECO:0007669"/>
    <property type="project" value="UniProtKB-KW"/>
</dbReference>
<dbReference type="SUPFAM" id="SSF50044">
    <property type="entry name" value="SH3-domain"/>
    <property type="match status" value="1"/>
</dbReference>
<dbReference type="InterPro" id="IPR036028">
    <property type="entry name" value="SH3-like_dom_sf"/>
</dbReference>
<keyword evidence="6" id="KW-0009">Actin-binding</keyword>
<dbReference type="Pfam" id="PF14604">
    <property type="entry name" value="SH3_9"/>
    <property type="match status" value="1"/>
</dbReference>
<evidence type="ECO:0000256" key="13">
    <source>
        <dbReference type="SAM" id="MobiDB-lite"/>
    </source>
</evidence>
<evidence type="ECO:0000256" key="6">
    <source>
        <dbReference type="ARBA" id="ARBA00023203"/>
    </source>
</evidence>
<keyword evidence="5 12" id="KW-0175">Coiled coil</keyword>
<dbReference type="OMA" id="YQAEHRS"/>
<dbReference type="PANTHER" id="PTHR14206:SF4">
    <property type="entry name" value="BRAIN-SPECIFIC ANGIOGENESIS INHIBITOR 1-ASSOCIATED PROTEIN 2-LIKE PROTEIN 1"/>
    <property type="match status" value="1"/>
</dbReference>
<feature type="domain" description="IMD" evidence="15">
    <location>
        <begin position="21"/>
        <end position="270"/>
    </location>
</feature>
<dbReference type="Gene3D" id="1.20.1270.60">
    <property type="entry name" value="Arfaptin homology (AH) domain/BAR domain"/>
    <property type="match status" value="1"/>
</dbReference>
<dbReference type="AlphaFoldDB" id="A0A401SCI0"/>
<evidence type="ECO:0000256" key="12">
    <source>
        <dbReference type="SAM" id="Coils"/>
    </source>
</evidence>
<organism evidence="16 17">
    <name type="scientific">Chiloscyllium punctatum</name>
    <name type="common">Brownbanded bambooshark</name>
    <name type="synonym">Hemiscyllium punctatum</name>
    <dbReference type="NCBI Taxonomy" id="137246"/>
    <lineage>
        <taxon>Eukaryota</taxon>
        <taxon>Metazoa</taxon>
        <taxon>Chordata</taxon>
        <taxon>Craniata</taxon>
        <taxon>Vertebrata</taxon>
        <taxon>Chondrichthyes</taxon>
        <taxon>Elasmobranchii</taxon>
        <taxon>Galeomorphii</taxon>
        <taxon>Galeoidea</taxon>
        <taxon>Orectolobiformes</taxon>
        <taxon>Hemiscylliidae</taxon>
        <taxon>Chiloscyllium</taxon>
    </lineage>
</organism>
<dbReference type="SMART" id="SM00326">
    <property type="entry name" value="SH3"/>
    <property type="match status" value="1"/>
</dbReference>
<dbReference type="InterPro" id="IPR027267">
    <property type="entry name" value="AH/BAR_dom_sf"/>
</dbReference>
<dbReference type="GO" id="GO:0051017">
    <property type="term" value="P:actin filament bundle assembly"/>
    <property type="evidence" value="ECO:0007669"/>
    <property type="project" value="TreeGrafter"/>
</dbReference>
<evidence type="ECO:0000256" key="11">
    <source>
        <dbReference type="PROSITE-ProRule" id="PRU00192"/>
    </source>
</evidence>
<evidence type="ECO:0000256" key="3">
    <source>
        <dbReference type="ARBA" id="ARBA00022490"/>
    </source>
</evidence>
<dbReference type="GO" id="GO:0030838">
    <property type="term" value="P:positive regulation of actin filament polymerization"/>
    <property type="evidence" value="ECO:0007669"/>
    <property type="project" value="TreeGrafter"/>
</dbReference>
<evidence type="ECO:0000256" key="8">
    <source>
        <dbReference type="ARBA" id="ARBA00054781"/>
    </source>
</evidence>
<comment type="function">
    <text evidence="8">May function as adapter protein. Involved in the formation of clusters of actin bundles. Plays a role in the reorganization of the actin cytoskeleton in response to bacterial infection.</text>
</comment>
<evidence type="ECO:0000259" key="14">
    <source>
        <dbReference type="PROSITE" id="PS50002"/>
    </source>
</evidence>
<dbReference type="SUPFAM" id="SSF103657">
    <property type="entry name" value="BAR/IMD domain-like"/>
    <property type="match status" value="1"/>
</dbReference>
<feature type="region of interest" description="Disordered" evidence="13">
    <location>
        <begin position="1"/>
        <end position="24"/>
    </location>
</feature>
<dbReference type="Proteomes" id="UP000287033">
    <property type="component" value="Unassembled WGS sequence"/>
</dbReference>
<dbReference type="GO" id="GO:0005829">
    <property type="term" value="C:cytosol"/>
    <property type="evidence" value="ECO:0007669"/>
    <property type="project" value="TreeGrafter"/>
</dbReference>
<gene>
    <name evidence="16" type="ORF">chiPu_0006479</name>
</gene>
<dbReference type="PANTHER" id="PTHR14206">
    <property type="entry name" value="BRAIN-SPECIFIC ANGIOGENESIS INHIBITOR 1-ASSOCIATED PROTEIN 2"/>
    <property type="match status" value="1"/>
</dbReference>
<accession>A0A401SCI0</accession>
<dbReference type="PROSITE" id="PS50002">
    <property type="entry name" value="SH3"/>
    <property type="match status" value="1"/>
</dbReference>
<evidence type="ECO:0000256" key="9">
    <source>
        <dbReference type="ARBA" id="ARBA00070318"/>
    </source>
</evidence>
<name>A0A401SCI0_CHIPU</name>
<dbReference type="PROSITE" id="PS51338">
    <property type="entry name" value="IMD"/>
    <property type="match status" value="1"/>
</dbReference>
<comment type="subcellular location">
    <subcellularLocation>
        <location evidence="1">Cytoplasm</location>
        <location evidence="1">Cytoskeleton</location>
    </subcellularLocation>
</comment>
<feature type="domain" description="SH3" evidence="14">
    <location>
        <begin position="349"/>
        <end position="412"/>
    </location>
</feature>
<evidence type="ECO:0000256" key="7">
    <source>
        <dbReference type="ARBA" id="ARBA00023212"/>
    </source>
</evidence>
<evidence type="ECO:0000256" key="1">
    <source>
        <dbReference type="ARBA" id="ARBA00004245"/>
    </source>
</evidence>
<reference evidence="16 17" key="1">
    <citation type="journal article" date="2018" name="Nat. Ecol. Evol.">
        <title>Shark genomes provide insights into elasmobranch evolution and the origin of vertebrates.</title>
        <authorList>
            <person name="Hara Y"/>
            <person name="Yamaguchi K"/>
            <person name="Onimaru K"/>
            <person name="Kadota M"/>
            <person name="Koyanagi M"/>
            <person name="Keeley SD"/>
            <person name="Tatsumi K"/>
            <person name="Tanaka K"/>
            <person name="Motone F"/>
            <person name="Kageyama Y"/>
            <person name="Nozu R"/>
            <person name="Adachi N"/>
            <person name="Nishimura O"/>
            <person name="Nakagawa R"/>
            <person name="Tanegashima C"/>
            <person name="Kiyatake I"/>
            <person name="Matsumoto R"/>
            <person name="Murakumo K"/>
            <person name="Nishida K"/>
            <person name="Terakita A"/>
            <person name="Kuratani S"/>
            <person name="Sato K"/>
            <person name="Hyodo S Kuraku.S."/>
        </authorList>
    </citation>
    <scope>NUCLEOTIDE SEQUENCE [LARGE SCALE GENOMIC DNA]</scope>
</reference>
<keyword evidence="4" id="KW-0597">Phosphoprotein</keyword>
<keyword evidence="7" id="KW-0206">Cytoskeleton</keyword>
<evidence type="ECO:0000256" key="2">
    <source>
        <dbReference type="ARBA" id="ARBA00022443"/>
    </source>
</evidence>
<evidence type="ECO:0000256" key="4">
    <source>
        <dbReference type="ARBA" id="ARBA00022553"/>
    </source>
</evidence>
<dbReference type="GO" id="GO:0051764">
    <property type="term" value="P:actin crosslink formation"/>
    <property type="evidence" value="ECO:0007669"/>
    <property type="project" value="TreeGrafter"/>
</dbReference>
<dbReference type="Gene3D" id="2.30.30.40">
    <property type="entry name" value="SH3 Domains"/>
    <property type="match status" value="1"/>
</dbReference>
<dbReference type="InterPro" id="IPR027681">
    <property type="entry name" value="IRSp53/IRTKS/Pinkbar"/>
</dbReference>
<feature type="coiled-coil region" evidence="12">
    <location>
        <begin position="147"/>
        <end position="174"/>
    </location>
</feature>
<dbReference type="OrthoDB" id="3800937at2759"/>
<protein>
    <recommendedName>
        <fullName evidence="9">BAR/IMD domain-containing adapter protein 2-like 1</fullName>
    </recommendedName>
    <alternativeName>
        <fullName evidence="10">Brain-specific angiogenesis inhibitor 1-associated protein 2-like protein 1</fullName>
    </alternativeName>
</protein>
<sequence length="517" mass="57990">MRLRSGVCNGARNAPAPRGGTMSRKAEDINRLTENTYKTVMEQFNPGLRNLVNLGKNYEKAVSAMVAAGKTYFDGISKLAELSSQSPVSKELGQVLMEISEVHKKINMDMEDNFRKFHKDIISELEKKTDQDVKYMNATLKKYQTEHRTKLDSLEKSQAELKKLRRKSQGTKNAYKYENKEMEFLATINTRENDIQRFITEGCKEALLEEKRRFCFLVDKHCSFSQDLSNYHEKANGILGAKINRWKEKCFDATKIPEFLGENDSPPTYISRTPQPSPLIGRYTVHDPALQNNLKIPPAPPGRVQKSPLPDMFNNPTAQRVAPVERSNDGLEDANLTRSISVATGLNMVQRPKVKSIFPHTAGNNKNMLSFAEGDVLTLLIPEERDGWLYGEHDMNKMRGWFPTSYTRPLEQGPDVTPAPSPAPARSMSILNLADRSNVVLPPPDYASDPVKHHNKEVSFHSYSSIPVKGIVTQPDNTSSSSEPNGIMKPPFLSGGNPFATVKLRPTITNDRSAPVI</sequence>
<dbReference type="InterPro" id="IPR001452">
    <property type="entry name" value="SH3_domain"/>
</dbReference>
<dbReference type="FunFam" id="1.20.1270.60:FF:000043">
    <property type="entry name" value="Brain-specific angiogenesis inhibitor 1-associated protein 2-like 1"/>
    <property type="match status" value="1"/>
</dbReference>
<evidence type="ECO:0000259" key="15">
    <source>
        <dbReference type="PROSITE" id="PS51338"/>
    </source>
</evidence>
<dbReference type="FunFam" id="2.30.30.40:FF:000018">
    <property type="entry name" value="Brain-specific angiogenesis inhibitor 1-associated protein 2"/>
    <property type="match status" value="1"/>
</dbReference>
<dbReference type="GO" id="GO:0005856">
    <property type="term" value="C:cytoskeleton"/>
    <property type="evidence" value="ECO:0007669"/>
    <property type="project" value="UniProtKB-SubCell"/>
</dbReference>
<keyword evidence="17" id="KW-1185">Reference proteome</keyword>
<evidence type="ECO:0000313" key="17">
    <source>
        <dbReference type="Proteomes" id="UP000287033"/>
    </source>
</evidence>
<proteinExistence type="predicted"/>
<dbReference type="EMBL" id="BEZZ01000190">
    <property type="protein sequence ID" value="GCC28053.1"/>
    <property type="molecule type" value="Genomic_DNA"/>
</dbReference>
<evidence type="ECO:0000256" key="10">
    <source>
        <dbReference type="ARBA" id="ARBA00080092"/>
    </source>
</evidence>